<feature type="compositionally biased region" description="Basic residues" evidence="1">
    <location>
        <begin position="1"/>
        <end position="10"/>
    </location>
</feature>
<evidence type="ECO:0000313" key="2">
    <source>
        <dbReference type="EMBL" id="KAJ5176586.1"/>
    </source>
</evidence>
<reference evidence="2" key="1">
    <citation type="submission" date="2022-11" db="EMBL/GenBank/DDBJ databases">
        <authorList>
            <person name="Petersen C."/>
        </authorList>
    </citation>
    <scope>NUCLEOTIDE SEQUENCE</scope>
    <source>
        <strain evidence="2">IBT 26290</strain>
    </source>
</reference>
<dbReference type="OrthoDB" id="309640at2759"/>
<accession>A0A9W9LU15</accession>
<sequence>MKASARRNKKTPGGCDPKAGVFHREMNEHIAQAFENVDLNLKNGGGDGWEQVRAGRTCTTVNQQ</sequence>
<feature type="region of interest" description="Disordered" evidence="1">
    <location>
        <begin position="1"/>
        <end position="20"/>
    </location>
</feature>
<keyword evidence="3" id="KW-1185">Reference proteome</keyword>
<dbReference type="GeneID" id="81423764"/>
<gene>
    <name evidence="2" type="ORF">N7482_002463</name>
</gene>
<protein>
    <submittedName>
        <fullName evidence="2">L-PSP endoribonuclease family protein</fullName>
    </submittedName>
</protein>
<organism evidence="2 3">
    <name type="scientific">Penicillium canariense</name>
    <dbReference type="NCBI Taxonomy" id="189055"/>
    <lineage>
        <taxon>Eukaryota</taxon>
        <taxon>Fungi</taxon>
        <taxon>Dikarya</taxon>
        <taxon>Ascomycota</taxon>
        <taxon>Pezizomycotina</taxon>
        <taxon>Eurotiomycetes</taxon>
        <taxon>Eurotiomycetidae</taxon>
        <taxon>Eurotiales</taxon>
        <taxon>Aspergillaceae</taxon>
        <taxon>Penicillium</taxon>
    </lineage>
</organism>
<dbReference type="Proteomes" id="UP001149163">
    <property type="component" value="Unassembled WGS sequence"/>
</dbReference>
<evidence type="ECO:0000313" key="3">
    <source>
        <dbReference type="Proteomes" id="UP001149163"/>
    </source>
</evidence>
<comment type="caution">
    <text evidence="2">The sequence shown here is derived from an EMBL/GenBank/DDBJ whole genome shotgun (WGS) entry which is preliminary data.</text>
</comment>
<reference evidence="2" key="2">
    <citation type="journal article" date="2023" name="IMA Fungus">
        <title>Comparative genomic study of the Penicillium genus elucidates a diverse pangenome and 15 lateral gene transfer events.</title>
        <authorList>
            <person name="Petersen C."/>
            <person name="Sorensen T."/>
            <person name="Nielsen M.R."/>
            <person name="Sondergaard T.E."/>
            <person name="Sorensen J.L."/>
            <person name="Fitzpatrick D.A."/>
            <person name="Frisvad J.C."/>
            <person name="Nielsen K.L."/>
        </authorList>
    </citation>
    <scope>NUCLEOTIDE SEQUENCE</scope>
    <source>
        <strain evidence="2">IBT 26290</strain>
    </source>
</reference>
<dbReference type="EMBL" id="JAPQKN010000001">
    <property type="protein sequence ID" value="KAJ5176586.1"/>
    <property type="molecule type" value="Genomic_DNA"/>
</dbReference>
<evidence type="ECO:0000256" key="1">
    <source>
        <dbReference type="SAM" id="MobiDB-lite"/>
    </source>
</evidence>
<dbReference type="RefSeq" id="XP_056548194.1">
    <property type="nucleotide sequence ID" value="XM_056684588.1"/>
</dbReference>
<name>A0A9W9LU15_9EURO</name>
<proteinExistence type="predicted"/>
<dbReference type="AlphaFoldDB" id="A0A9W9LU15"/>